<feature type="domain" description="STAS" evidence="1">
    <location>
        <begin position="40"/>
        <end position="135"/>
    </location>
</feature>
<dbReference type="SUPFAM" id="SSF52091">
    <property type="entry name" value="SpoIIaa-like"/>
    <property type="match status" value="1"/>
</dbReference>
<dbReference type="Proteomes" id="UP000193090">
    <property type="component" value="Unassembled WGS sequence"/>
</dbReference>
<comment type="caution">
    <text evidence="2">The sequence shown here is derived from an EMBL/GenBank/DDBJ whole genome shotgun (WGS) entry which is preliminary data.</text>
</comment>
<keyword evidence="3" id="KW-1185">Reference proteome</keyword>
<dbReference type="EMBL" id="LQPZ01000018">
    <property type="protein sequence ID" value="ORX05531.1"/>
    <property type="molecule type" value="Genomic_DNA"/>
</dbReference>
<dbReference type="AlphaFoldDB" id="A0A1X2EKR8"/>
<name>A0A1X2EKR8_9MYCO</name>
<dbReference type="Pfam" id="PF01740">
    <property type="entry name" value="STAS"/>
    <property type="match status" value="1"/>
</dbReference>
<sequence length="145" mass="15606">MDMTVKRTAAIIEPVAADFPPKIWESHTAHFEARWDGTGLVLAVHGEIDAANAAEITQCVRDGVADCQWVVLDLEGVEFMGTAGFAALHDIDTDLVDGVSWALVPSAAVSRLLRICDPHGTLPSQQSVAEALAYVRDTRVLRLLG</sequence>
<evidence type="ECO:0000259" key="1">
    <source>
        <dbReference type="PROSITE" id="PS50801"/>
    </source>
</evidence>
<dbReference type="InterPro" id="IPR036513">
    <property type="entry name" value="STAS_dom_sf"/>
</dbReference>
<accession>A0A1X2EKR8</accession>
<organism evidence="2 3">
    <name type="scientific">Mycolicibacillus trivialis</name>
    <dbReference type="NCBI Taxonomy" id="1798"/>
    <lineage>
        <taxon>Bacteria</taxon>
        <taxon>Bacillati</taxon>
        <taxon>Actinomycetota</taxon>
        <taxon>Actinomycetes</taxon>
        <taxon>Mycobacteriales</taxon>
        <taxon>Mycobacteriaceae</taxon>
        <taxon>Mycolicibacillus</taxon>
    </lineage>
</organism>
<evidence type="ECO:0000313" key="2">
    <source>
        <dbReference type="EMBL" id="ORX05531.1"/>
    </source>
</evidence>
<gene>
    <name evidence="2" type="ORF">AWC30_08850</name>
</gene>
<dbReference type="PROSITE" id="PS50801">
    <property type="entry name" value="STAS"/>
    <property type="match status" value="1"/>
</dbReference>
<evidence type="ECO:0000313" key="3">
    <source>
        <dbReference type="Proteomes" id="UP000193090"/>
    </source>
</evidence>
<dbReference type="STRING" id="1798.AWC30_08850"/>
<protein>
    <recommendedName>
        <fullName evidence="1">STAS domain-containing protein</fullName>
    </recommendedName>
</protein>
<dbReference type="CDD" id="cd07043">
    <property type="entry name" value="STAS_anti-anti-sigma_factors"/>
    <property type="match status" value="1"/>
</dbReference>
<proteinExistence type="predicted"/>
<dbReference type="Gene3D" id="3.30.750.24">
    <property type="entry name" value="STAS domain"/>
    <property type="match status" value="1"/>
</dbReference>
<reference evidence="2 3" key="1">
    <citation type="submission" date="2016-01" db="EMBL/GenBank/DDBJ databases">
        <title>The new phylogeny of the genus Mycobacterium.</title>
        <authorList>
            <person name="Tarcisio F."/>
            <person name="Conor M."/>
            <person name="Antonella G."/>
            <person name="Elisabetta G."/>
            <person name="Giulia F.S."/>
            <person name="Sara T."/>
            <person name="Anna F."/>
            <person name="Clotilde B."/>
            <person name="Roberto B."/>
            <person name="Veronica D.S."/>
            <person name="Fabio R."/>
            <person name="Monica P."/>
            <person name="Olivier J."/>
            <person name="Enrico T."/>
            <person name="Nicola S."/>
        </authorList>
    </citation>
    <scope>NUCLEOTIDE SEQUENCE [LARGE SCALE GENOMIC DNA]</scope>
    <source>
        <strain evidence="2 3">DSM 44153</strain>
    </source>
</reference>
<dbReference type="InterPro" id="IPR002645">
    <property type="entry name" value="STAS_dom"/>
</dbReference>